<dbReference type="GO" id="GO:0016791">
    <property type="term" value="F:phosphatase activity"/>
    <property type="evidence" value="ECO:0007669"/>
    <property type="project" value="TreeGrafter"/>
</dbReference>
<dbReference type="EMBL" id="RHHN01000019">
    <property type="protein sequence ID" value="RNB58070.1"/>
    <property type="molecule type" value="Genomic_DNA"/>
</dbReference>
<evidence type="ECO:0000313" key="4">
    <source>
        <dbReference type="Proteomes" id="UP000317180"/>
    </source>
</evidence>
<dbReference type="InterPro" id="IPR029052">
    <property type="entry name" value="Metallo-depent_PP-like"/>
</dbReference>
<reference evidence="1 4" key="2">
    <citation type="submission" date="2019-06" db="EMBL/GenBank/DDBJ databases">
        <title>Whole genome shotgun sequence of Brevibacillus agri NBRC 15538.</title>
        <authorList>
            <person name="Hosoyama A."/>
            <person name="Uohara A."/>
            <person name="Ohji S."/>
            <person name="Ichikawa N."/>
        </authorList>
    </citation>
    <scope>NUCLEOTIDE SEQUENCE [LARGE SCALE GENOMIC DNA]</scope>
    <source>
        <strain evidence="1 4">NBRC 15538</strain>
    </source>
</reference>
<keyword evidence="4" id="KW-1185">Reference proteome</keyword>
<dbReference type="PANTHER" id="PTHR42850:SF4">
    <property type="entry name" value="ZINC-DEPENDENT ENDOPOLYPHOSPHATASE"/>
    <property type="match status" value="1"/>
</dbReference>
<dbReference type="GeneID" id="82810615"/>
<dbReference type="GO" id="GO:0005737">
    <property type="term" value="C:cytoplasm"/>
    <property type="evidence" value="ECO:0007669"/>
    <property type="project" value="TreeGrafter"/>
</dbReference>
<organism evidence="2 3">
    <name type="scientific">Brevibacillus agri</name>
    <dbReference type="NCBI Taxonomy" id="51101"/>
    <lineage>
        <taxon>Bacteria</taxon>
        <taxon>Bacillati</taxon>
        <taxon>Bacillota</taxon>
        <taxon>Bacilli</taxon>
        <taxon>Bacillales</taxon>
        <taxon>Paenibacillaceae</taxon>
        <taxon>Brevibacillus</taxon>
    </lineage>
</organism>
<evidence type="ECO:0000313" key="2">
    <source>
        <dbReference type="EMBL" id="RNB58070.1"/>
    </source>
</evidence>
<evidence type="ECO:0000313" key="3">
    <source>
        <dbReference type="Proteomes" id="UP000276178"/>
    </source>
</evidence>
<dbReference type="GO" id="GO:0008803">
    <property type="term" value="F:bis(5'-nucleosyl)-tetraphosphatase (symmetrical) activity"/>
    <property type="evidence" value="ECO:0007669"/>
    <property type="project" value="TreeGrafter"/>
</dbReference>
<dbReference type="OrthoDB" id="384253at2"/>
<evidence type="ECO:0008006" key="5">
    <source>
        <dbReference type="Google" id="ProtNLM"/>
    </source>
</evidence>
<name>A0A3M8B410_9BACL</name>
<dbReference type="EMBL" id="BJOD01000024">
    <property type="protein sequence ID" value="GED26527.1"/>
    <property type="molecule type" value="Genomic_DNA"/>
</dbReference>
<reference evidence="2 3" key="1">
    <citation type="submission" date="2018-10" db="EMBL/GenBank/DDBJ databases">
        <title>Phylogenomics of Brevibacillus.</title>
        <authorList>
            <person name="Dunlap C."/>
        </authorList>
    </citation>
    <scope>NUCLEOTIDE SEQUENCE [LARGE SCALE GENOMIC DNA]</scope>
    <source>
        <strain evidence="2 3">NRRL NRS 1219</strain>
    </source>
</reference>
<dbReference type="Proteomes" id="UP000317180">
    <property type="component" value="Unassembled WGS sequence"/>
</dbReference>
<accession>A0A3M8B410</accession>
<proteinExistence type="predicted"/>
<evidence type="ECO:0000313" key="1">
    <source>
        <dbReference type="EMBL" id="GED26527.1"/>
    </source>
</evidence>
<dbReference type="SUPFAM" id="SSF56300">
    <property type="entry name" value="Metallo-dependent phosphatases"/>
    <property type="match status" value="1"/>
</dbReference>
<dbReference type="PANTHER" id="PTHR42850">
    <property type="entry name" value="METALLOPHOSPHOESTERASE"/>
    <property type="match status" value="1"/>
</dbReference>
<comment type="caution">
    <text evidence="2">The sequence shown here is derived from an EMBL/GenBank/DDBJ whole genome shotgun (WGS) entry which is preliminary data.</text>
</comment>
<dbReference type="Gene3D" id="3.60.21.10">
    <property type="match status" value="1"/>
</dbReference>
<dbReference type="AlphaFoldDB" id="A0A3M8B410"/>
<dbReference type="GO" id="GO:0110154">
    <property type="term" value="P:RNA decapping"/>
    <property type="evidence" value="ECO:0007669"/>
    <property type="project" value="TreeGrafter"/>
</dbReference>
<sequence>MAEGAGTVTVGVVRAAALRGNLEQWLLDQHEKEEQTAGEKSWLKFAAGLPHYIEHGPYLFVHAGIRPGIALASQQPYDLLAIREEFWHSAAQFERVIVFGHTPTHRMGAAPGEIWIRPDRIGIDTGAKHGLRLTLVDLTCRKSYSCSTKEKGTYTDFRMAAWGKNEGCEN</sequence>
<dbReference type="Proteomes" id="UP000276178">
    <property type="component" value="Unassembled WGS sequence"/>
</dbReference>
<gene>
    <name evidence="1" type="ORF">BAG01nite_26290</name>
    <name evidence="2" type="ORF">EB820_06495</name>
</gene>
<protein>
    <recommendedName>
        <fullName evidence="5">Serine/threonine protein phosphatase</fullName>
    </recommendedName>
</protein>
<dbReference type="RefSeq" id="WP_122952681.1">
    <property type="nucleotide sequence ID" value="NZ_BJOD01000024.1"/>
</dbReference>
<dbReference type="InterPro" id="IPR050126">
    <property type="entry name" value="Ap4A_hydrolase"/>
</dbReference>